<dbReference type="AlphaFoldDB" id="A0A0J1CN60"/>
<proteinExistence type="predicted"/>
<evidence type="ECO:0000313" key="1">
    <source>
        <dbReference type="EMBL" id="KLU21984.1"/>
    </source>
</evidence>
<accession>A0A0J1CN60</accession>
<dbReference type="RefSeq" id="WP_047896433.1">
    <property type="nucleotide sequence ID" value="NZ_AEJF01000194.1"/>
</dbReference>
<comment type="caution">
    <text evidence="1">The sequence shown here is derived from an EMBL/GenBank/DDBJ whole genome shotgun (WGS) entry which is preliminary data.</text>
</comment>
<gene>
    <name evidence="1" type="ORF">EOS_33120</name>
</gene>
<name>A0A0J1CN60_9BURK</name>
<evidence type="ECO:0000313" key="2">
    <source>
        <dbReference type="Proteomes" id="UP000035963"/>
    </source>
</evidence>
<dbReference type="PATRIC" id="fig|908627.4.peg.7402"/>
<dbReference type="OrthoDB" id="9115164at2"/>
<organism evidence="1 2">
    <name type="scientific">Caballeronia mineralivorans PML1(12)</name>
    <dbReference type="NCBI Taxonomy" id="908627"/>
    <lineage>
        <taxon>Bacteria</taxon>
        <taxon>Pseudomonadati</taxon>
        <taxon>Pseudomonadota</taxon>
        <taxon>Betaproteobacteria</taxon>
        <taxon>Burkholderiales</taxon>
        <taxon>Burkholderiaceae</taxon>
        <taxon>Caballeronia</taxon>
    </lineage>
</organism>
<dbReference type="Proteomes" id="UP000035963">
    <property type="component" value="Unassembled WGS sequence"/>
</dbReference>
<dbReference type="EMBL" id="AEJF01000194">
    <property type="protein sequence ID" value="KLU21984.1"/>
    <property type="molecule type" value="Genomic_DNA"/>
</dbReference>
<reference evidence="1 2" key="1">
    <citation type="journal article" date="2015" name="Genome Announc.">
        <title>Draft Genome Sequence of Burkholderia sp. Strain PML1(12), an Ectomycorrhizosphere-Inhabiting Bacterium with Effective Mineral-Weathering Ability.</title>
        <authorList>
            <person name="Uroz S."/>
            <person name="Oger P."/>
        </authorList>
    </citation>
    <scope>NUCLEOTIDE SEQUENCE [LARGE SCALE GENOMIC DNA]</scope>
    <source>
        <strain evidence="2">PML1(12)</strain>
    </source>
</reference>
<sequence length="102" mass="12059">MILPLFDPPKYEELRAWWRLYQADDVRRLILEVQSQRYFLSELRTIAEGCRTAAVNNRPLEARMKLLNQLLRQIDTELGRADKIYCTPPTSHPNAPNFRNKC</sequence>
<keyword evidence="2" id="KW-1185">Reference proteome</keyword>
<protein>
    <submittedName>
        <fullName evidence="1">Uncharacterized protein</fullName>
    </submittedName>
</protein>